<dbReference type="SUPFAM" id="SSF46689">
    <property type="entry name" value="Homeodomain-like"/>
    <property type="match status" value="1"/>
</dbReference>
<feature type="DNA-binding region" description="H-T-H motif" evidence="2">
    <location>
        <begin position="69"/>
        <end position="88"/>
    </location>
</feature>
<dbReference type="AlphaFoldDB" id="A0A917FKT6"/>
<feature type="domain" description="HTH tetR-type" evidence="3">
    <location>
        <begin position="46"/>
        <end position="106"/>
    </location>
</feature>
<dbReference type="InterPro" id="IPR001647">
    <property type="entry name" value="HTH_TetR"/>
</dbReference>
<dbReference type="GO" id="GO:0003700">
    <property type="term" value="F:DNA-binding transcription factor activity"/>
    <property type="evidence" value="ECO:0007669"/>
    <property type="project" value="TreeGrafter"/>
</dbReference>
<dbReference type="Pfam" id="PF00440">
    <property type="entry name" value="TetR_N"/>
    <property type="match status" value="1"/>
</dbReference>
<dbReference type="PRINTS" id="PR00455">
    <property type="entry name" value="HTHTETR"/>
</dbReference>
<evidence type="ECO:0000256" key="2">
    <source>
        <dbReference type="PROSITE-ProRule" id="PRU00335"/>
    </source>
</evidence>
<dbReference type="PROSITE" id="PS50977">
    <property type="entry name" value="HTH_TETR_2"/>
    <property type="match status" value="1"/>
</dbReference>
<evidence type="ECO:0000256" key="1">
    <source>
        <dbReference type="ARBA" id="ARBA00023125"/>
    </source>
</evidence>
<evidence type="ECO:0000313" key="4">
    <source>
        <dbReference type="EMBL" id="GGF89784.1"/>
    </source>
</evidence>
<dbReference type="InterPro" id="IPR050109">
    <property type="entry name" value="HTH-type_TetR-like_transc_reg"/>
</dbReference>
<organism evidence="4 5">
    <name type="scientific">Marinicella pacifica</name>
    <dbReference type="NCBI Taxonomy" id="1171543"/>
    <lineage>
        <taxon>Bacteria</taxon>
        <taxon>Pseudomonadati</taxon>
        <taxon>Pseudomonadota</taxon>
        <taxon>Gammaproteobacteria</taxon>
        <taxon>Lysobacterales</taxon>
        <taxon>Marinicellaceae</taxon>
        <taxon>Marinicella</taxon>
    </lineage>
</organism>
<keyword evidence="5" id="KW-1185">Reference proteome</keyword>
<dbReference type="Gene3D" id="1.10.357.10">
    <property type="entry name" value="Tetracycline Repressor, domain 2"/>
    <property type="match status" value="1"/>
</dbReference>
<dbReference type="SUPFAM" id="SSF48498">
    <property type="entry name" value="Tetracyclin repressor-like, C-terminal domain"/>
    <property type="match status" value="1"/>
</dbReference>
<dbReference type="GO" id="GO:0000976">
    <property type="term" value="F:transcription cis-regulatory region binding"/>
    <property type="evidence" value="ECO:0007669"/>
    <property type="project" value="TreeGrafter"/>
</dbReference>
<dbReference type="InterPro" id="IPR041586">
    <property type="entry name" value="PsrA_TetR_C"/>
</dbReference>
<reference evidence="4" key="1">
    <citation type="journal article" date="2014" name="Int. J. Syst. Evol. Microbiol.">
        <title>Complete genome sequence of Corynebacterium casei LMG S-19264T (=DSM 44701T), isolated from a smear-ripened cheese.</title>
        <authorList>
            <consortium name="US DOE Joint Genome Institute (JGI-PGF)"/>
            <person name="Walter F."/>
            <person name="Albersmeier A."/>
            <person name="Kalinowski J."/>
            <person name="Ruckert C."/>
        </authorList>
    </citation>
    <scope>NUCLEOTIDE SEQUENCE</scope>
    <source>
        <strain evidence="4">CGMCC 1.12181</strain>
    </source>
</reference>
<sequence length="250" mass="28541">MGRNKSTNLLARQHKMTLKQAFELRLNGQSYKMPNPHLIQSGMSTLSTKERILNSTEKLIAKHGFAELSIRKISQQAHTNLAAINYHFGNKQQLIDQVLERRLNNLFDIRKNMLDKLNQGNPEKACNLEQILHAFIAPALFMINDEHQGGRIFMQVLARAYAEQSEALHELMKERYTPIIKEFAEAIGLACPKLPRETIFWRFHFIIGALTYTMGHFGATSVARQMPEAEYFEKSVAELIQFAKAALSNA</sequence>
<dbReference type="Pfam" id="PF17939">
    <property type="entry name" value="TetR_C_30"/>
    <property type="match status" value="1"/>
</dbReference>
<comment type="caution">
    <text evidence="4">The sequence shown here is derived from an EMBL/GenBank/DDBJ whole genome shotgun (WGS) entry which is preliminary data.</text>
</comment>
<dbReference type="InterPro" id="IPR009057">
    <property type="entry name" value="Homeodomain-like_sf"/>
</dbReference>
<reference evidence="4" key="2">
    <citation type="submission" date="2020-09" db="EMBL/GenBank/DDBJ databases">
        <authorList>
            <person name="Sun Q."/>
            <person name="Zhou Y."/>
        </authorList>
    </citation>
    <scope>NUCLEOTIDE SEQUENCE</scope>
    <source>
        <strain evidence="4">CGMCC 1.12181</strain>
    </source>
</reference>
<gene>
    <name evidence="4" type="primary">psrA</name>
    <name evidence="4" type="ORF">GCM10011365_08700</name>
</gene>
<evidence type="ECO:0000259" key="3">
    <source>
        <dbReference type="PROSITE" id="PS50977"/>
    </source>
</evidence>
<dbReference type="EMBL" id="BMEO01000003">
    <property type="protein sequence ID" value="GGF89784.1"/>
    <property type="molecule type" value="Genomic_DNA"/>
</dbReference>
<evidence type="ECO:0000313" key="5">
    <source>
        <dbReference type="Proteomes" id="UP000605253"/>
    </source>
</evidence>
<dbReference type="PANTHER" id="PTHR30055:SF235">
    <property type="entry name" value="TRANSCRIPTIONAL REGULATORY PROTEIN"/>
    <property type="match status" value="1"/>
</dbReference>
<name>A0A917FKT6_9GAMM</name>
<proteinExistence type="predicted"/>
<keyword evidence="1 2" id="KW-0238">DNA-binding</keyword>
<dbReference type="PANTHER" id="PTHR30055">
    <property type="entry name" value="HTH-TYPE TRANSCRIPTIONAL REGULATOR RUTR"/>
    <property type="match status" value="1"/>
</dbReference>
<dbReference type="Proteomes" id="UP000605253">
    <property type="component" value="Unassembled WGS sequence"/>
</dbReference>
<dbReference type="InterPro" id="IPR036271">
    <property type="entry name" value="Tet_transcr_reg_TetR-rel_C_sf"/>
</dbReference>
<protein>
    <submittedName>
        <fullName evidence="4">TetR family transcriptional regulator</fullName>
    </submittedName>
</protein>
<accession>A0A917FKT6</accession>